<gene>
    <name evidence="1" type="ORF">EJ04DRAFT_524965</name>
</gene>
<protein>
    <submittedName>
        <fullName evidence="1">Uncharacterized protein</fullName>
    </submittedName>
</protein>
<dbReference type="Proteomes" id="UP000799444">
    <property type="component" value="Unassembled WGS sequence"/>
</dbReference>
<evidence type="ECO:0000313" key="1">
    <source>
        <dbReference type="EMBL" id="KAF2732855.1"/>
    </source>
</evidence>
<comment type="caution">
    <text evidence="1">The sequence shown here is derived from an EMBL/GenBank/DDBJ whole genome shotgun (WGS) entry which is preliminary data.</text>
</comment>
<organism evidence="1 2">
    <name type="scientific">Polyplosphaeria fusca</name>
    <dbReference type="NCBI Taxonomy" id="682080"/>
    <lineage>
        <taxon>Eukaryota</taxon>
        <taxon>Fungi</taxon>
        <taxon>Dikarya</taxon>
        <taxon>Ascomycota</taxon>
        <taxon>Pezizomycotina</taxon>
        <taxon>Dothideomycetes</taxon>
        <taxon>Pleosporomycetidae</taxon>
        <taxon>Pleosporales</taxon>
        <taxon>Tetraplosphaeriaceae</taxon>
        <taxon>Polyplosphaeria</taxon>
    </lineage>
</organism>
<name>A0A9P4V226_9PLEO</name>
<evidence type="ECO:0000313" key="2">
    <source>
        <dbReference type="Proteomes" id="UP000799444"/>
    </source>
</evidence>
<dbReference type="EMBL" id="ML996170">
    <property type="protein sequence ID" value="KAF2732855.1"/>
    <property type="molecule type" value="Genomic_DNA"/>
</dbReference>
<accession>A0A9P4V226</accession>
<proteinExistence type="predicted"/>
<keyword evidence="2" id="KW-1185">Reference proteome</keyword>
<sequence>MVGGLKTWFGTVRANGPTPVSERVVGQGGVVRVTAFLWRPQVKDTKSKVKHKFKIPFAFLTRSLGTASVATGISILTLKLHEPCLGVSAFCECREQTSNKETSCERVSDCQPLSSLRRQNITELNIVEGIHRYKCPNVVPDPLKTRKLVSELPTDRLLV</sequence>
<dbReference type="AlphaFoldDB" id="A0A9P4V226"/>
<reference evidence="1" key="1">
    <citation type="journal article" date="2020" name="Stud. Mycol.">
        <title>101 Dothideomycetes genomes: a test case for predicting lifestyles and emergence of pathogens.</title>
        <authorList>
            <person name="Haridas S."/>
            <person name="Albert R."/>
            <person name="Binder M."/>
            <person name="Bloem J."/>
            <person name="Labutti K."/>
            <person name="Salamov A."/>
            <person name="Andreopoulos B."/>
            <person name="Baker S."/>
            <person name="Barry K."/>
            <person name="Bills G."/>
            <person name="Bluhm B."/>
            <person name="Cannon C."/>
            <person name="Castanera R."/>
            <person name="Culley D."/>
            <person name="Daum C."/>
            <person name="Ezra D."/>
            <person name="Gonzalez J."/>
            <person name="Henrissat B."/>
            <person name="Kuo A."/>
            <person name="Liang C."/>
            <person name="Lipzen A."/>
            <person name="Lutzoni F."/>
            <person name="Magnuson J."/>
            <person name="Mondo S."/>
            <person name="Nolan M."/>
            <person name="Ohm R."/>
            <person name="Pangilinan J."/>
            <person name="Park H.-J."/>
            <person name="Ramirez L."/>
            <person name="Alfaro M."/>
            <person name="Sun H."/>
            <person name="Tritt A."/>
            <person name="Yoshinaga Y."/>
            <person name="Zwiers L.-H."/>
            <person name="Turgeon B."/>
            <person name="Goodwin S."/>
            <person name="Spatafora J."/>
            <person name="Crous P."/>
            <person name="Grigoriev I."/>
        </authorList>
    </citation>
    <scope>NUCLEOTIDE SEQUENCE</scope>
    <source>
        <strain evidence="1">CBS 125425</strain>
    </source>
</reference>